<sequence>MIGAILEVGMLVDVVPVGDVPARVKREASAGLRAVYDCDVTVHEPQPIPDGAFDANRNQYRAEDFIELASRIGSGEKNIAVTPKDLFYRKRNYVFGLAYLDGNGSVVSTYRLQTSSDGGFSERNSEDIFDDRVRKEIVHEIGHTFGLEHCDNKRCVMNFSPTVREVDMKEQNLCGTCQRQIL</sequence>
<comment type="function">
    <text evidence="6">Probable zinc metalloprotease whose natural substrate is unknown.</text>
</comment>
<comment type="subunit">
    <text evidence="6">Monomer.</text>
</comment>
<evidence type="ECO:0000313" key="7">
    <source>
        <dbReference type="EMBL" id="QSG03579.1"/>
    </source>
</evidence>
<evidence type="ECO:0000256" key="1">
    <source>
        <dbReference type="ARBA" id="ARBA00022670"/>
    </source>
</evidence>
<dbReference type="GO" id="GO:0006508">
    <property type="term" value="P:proteolysis"/>
    <property type="evidence" value="ECO:0007669"/>
    <property type="project" value="UniProtKB-UniRule"/>
</dbReference>
<evidence type="ECO:0000256" key="5">
    <source>
        <dbReference type="ARBA" id="ARBA00023049"/>
    </source>
</evidence>
<dbReference type="Proteomes" id="UP000663586">
    <property type="component" value="Chromosome"/>
</dbReference>
<dbReference type="PIRSF" id="PIRSF005785">
    <property type="entry name" value="Zn-prot_arch"/>
    <property type="match status" value="1"/>
</dbReference>
<keyword evidence="8" id="KW-1185">Reference proteome</keyword>
<dbReference type="EMBL" id="CP064786">
    <property type="protein sequence ID" value="QSG03579.1"/>
    <property type="molecule type" value="Genomic_DNA"/>
</dbReference>
<keyword evidence="2 6" id="KW-0479">Metal-binding</keyword>
<feature type="binding site" evidence="6">
    <location>
        <position position="150"/>
    </location>
    <ligand>
        <name>Zn(2+)</name>
        <dbReference type="ChEBI" id="CHEBI:29105"/>
        <label>2</label>
    </ligand>
</feature>
<dbReference type="NCBIfam" id="NF033823">
    <property type="entry name" value="archmetzin"/>
    <property type="match status" value="1"/>
</dbReference>
<dbReference type="HAMAP" id="MF_01842">
    <property type="entry name" value="Archaemetzincin"/>
    <property type="match status" value="1"/>
</dbReference>
<dbReference type="InterPro" id="IPR024079">
    <property type="entry name" value="MetalloPept_cat_dom_sf"/>
</dbReference>
<evidence type="ECO:0000313" key="8">
    <source>
        <dbReference type="Proteomes" id="UP000663586"/>
    </source>
</evidence>
<feature type="binding site" evidence="6">
    <location>
        <position position="174"/>
    </location>
    <ligand>
        <name>Zn(2+)</name>
        <dbReference type="ChEBI" id="CHEBI:29105"/>
        <label>2</label>
    </ligand>
</feature>
<keyword evidence="4 6" id="KW-0862">Zinc</keyword>
<gene>
    <name evidence="6" type="primary">amzA</name>
    <name evidence="7" type="ORF">AArcS_2383</name>
</gene>
<proteinExistence type="inferred from homology"/>
<dbReference type="InterPro" id="IPR012091">
    <property type="entry name" value="Pept_M54_archaemetzncn_arc/bac"/>
</dbReference>
<dbReference type="EC" id="3.4.-.-" evidence="6"/>
<dbReference type="PANTHER" id="PTHR15910">
    <property type="entry name" value="ARCHAEMETZINCIN"/>
    <property type="match status" value="1"/>
</dbReference>
<feature type="active site" description="Proton acceptor" evidence="6">
    <location>
        <position position="140"/>
    </location>
</feature>
<keyword evidence="3 6" id="KW-0378">Hydrolase</keyword>
<feature type="binding site" evidence="6">
    <location>
        <position position="149"/>
    </location>
    <ligand>
        <name>Zn(2+)</name>
        <dbReference type="ChEBI" id="CHEBI:29105"/>
        <label>1</label>
        <note>catalytic</note>
    </ligand>
</feature>
<name>A0A897MXD4_9EURY</name>
<accession>A0A897MXD4</accession>
<feature type="binding site" evidence="6">
    <location>
        <position position="177"/>
    </location>
    <ligand>
        <name>Zn(2+)</name>
        <dbReference type="ChEBI" id="CHEBI:29105"/>
        <label>2</label>
    </ligand>
</feature>
<dbReference type="CDD" id="cd11375">
    <property type="entry name" value="Peptidase_M54"/>
    <property type="match status" value="1"/>
</dbReference>
<evidence type="ECO:0000256" key="6">
    <source>
        <dbReference type="HAMAP-Rule" id="MF_01842"/>
    </source>
</evidence>
<dbReference type="AlphaFoldDB" id="A0A897MXD4"/>
<protein>
    <recommendedName>
        <fullName evidence="6">Archaemetzincin</fullName>
        <ecNumber evidence="6">3.4.-.-</ecNumber>
    </recommendedName>
</protein>
<evidence type="ECO:0000256" key="4">
    <source>
        <dbReference type="ARBA" id="ARBA00022833"/>
    </source>
</evidence>
<dbReference type="KEGG" id="hara:AArcS_2383"/>
<evidence type="ECO:0000256" key="3">
    <source>
        <dbReference type="ARBA" id="ARBA00022801"/>
    </source>
</evidence>
<dbReference type="GO" id="GO:0008270">
    <property type="term" value="F:zinc ion binding"/>
    <property type="evidence" value="ECO:0007669"/>
    <property type="project" value="UniProtKB-UniRule"/>
</dbReference>
<reference evidence="7" key="1">
    <citation type="submission" date="2020-11" db="EMBL/GenBank/DDBJ databases">
        <title>Carbohydrate-dependent, anaerobic sulfur respiration: A novel catabolism in halophilic archaea.</title>
        <authorList>
            <person name="Sorokin D.Y."/>
            <person name="Messina E."/>
            <person name="Smedile F."/>
            <person name="La Cono V."/>
            <person name="Hallsworth J.E."/>
            <person name="Yakimov M.M."/>
        </authorList>
    </citation>
    <scope>NUCLEOTIDE SEQUENCE</scope>
    <source>
        <strain evidence="7">AArc-S</strain>
    </source>
</reference>
<feature type="binding site" evidence="6">
    <location>
        <position position="143"/>
    </location>
    <ligand>
        <name>Zn(2+)</name>
        <dbReference type="ChEBI" id="CHEBI:29105"/>
        <label>1</label>
        <note>catalytic</note>
    </ligand>
</feature>
<keyword evidence="1 6" id="KW-0645">Protease</keyword>
<dbReference type="PANTHER" id="PTHR15910:SF1">
    <property type="entry name" value="ARCHAEMETZINCIN-2"/>
    <property type="match status" value="1"/>
</dbReference>
<organism evidence="7 8">
    <name type="scientific">Natranaeroarchaeum sulfidigenes</name>
    <dbReference type="NCBI Taxonomy" id="2784880"/>
    <lineage>
        <taxon>Archaea</taxon>
        <taxon>Methanobacteriati</taxon>
        <taxon>Methanobacteriota</taxon>
        <taxon>Stenosarchaea group</taxon>
        <taxon>Halobacteria</taxon>
        <taxon>Halobacteriales</taxon>
        <taxon>Natronoarchaeaceae</taxon>
        <taxon>Natranaeroarchaeum</taxon>
    </lineage>
</organism>
<dbReference type="InterPro" id="IPR012962">
    <property type="entry name" value="Pept_M54_archaemetzincn"/>
</dbReference>
<feature type="binding site" evidence="6">
    <location>
        <position position="155"/>
    </location>
    <ligand>
        <name>Zn(2+)</name>
        <dbReference type="ChEBI" id="CHEBI:29105"/>
        <label>2</label>
    </ligand>
</feature>
<dbReference type="Pfam" id="PF07998">
    <property type="entry name" value="Peptidase_M54"/>
    <property type="match status" value="1"/>
</dbReference>
<dbReference type="GO" id="GO:0008237">
    <property type="term" value="F:metallopeptidase activity"/>
    <property type="evidence" value="ECO:0007669"/>
    <property type="project" value="UniProtKB-UniRule"/>
</dbReference>
<dbReference type="SUPFAM" id="SSF55486">
    <property type="entry name" value="Metalloproteases ('zincins'), catalytic domain"/>
    <property type="match status" value="1"/>
</dbReference>
<comment type="similarity">
    <text evidence="6">Belongs to the peptidase M54 family.</text>
</comment>
<evidence type="ECO:0000256" key="2">
    <source>
        <dbReference type="ARBA" id="ARBA00022723"/>
    </source>
</evidence>
<feature type="binding site" evidence="6">
    <location>
        <position position="139"/>
    </location>
    <ligand>
        <name>Zn(2+)</name>
        <dbReference type="ChEBI" id="CHEBI:29105"/>
        <label>1</label>
        <note>catalytic</note>
    </ligand>
</feature>
<keyword evidence="5 6" id="KW-0482">Metalloprotease</keyword>
<comment type="cofactor">
    <cofactor evidence="6">
        <name>Zn(2+)</name>
        <dbReference type="ChEBI" id="CHEBI:29105"/>
    </cofactor>
    <text evidence="6">Binds 2 Zn(2+) ions per subunit. One is catalytic, whereas the other seems to have a structural role.</text>
</comment>
<dbReference type="Gene3D" id="3.40.390.10">
    <property type="entry name" value="Collagenase (Catalytic Domain)"/>
    <property type="match status" value="1"/>
</dbReference>